<name>A0AAV5NPP3_9VIBR</name>
<accession>A0AAV5NPP3</accession>
<dbReference type="GO" id="GO:0016829">
    <property type="term" value="F:lyase activity"/>
    <property type="evidence" value="ECO:0007669"/>
    <property type="project" value="UniProtKB-KW"/>
</dbReference>
<dbReference type="Gene3D" id="3.20.20.70">
    <property type="entry name" value="Aldolase class I"/>
    <property type="match status" value="1"/>
</dbReference>
<evidence type="ECO:0000256" key="2">
    <source>
        <dbReference type="ARBA" id="ARBA00006906"/>
    </source>
</evidence>
<dbReference type="Proteomes" id="UP001156690">
    <property type="component" value="Unassembled WGS sequence"/>
</dbReference>
<dbReference type="InterPro" id="IPR000887">
    <property type="entry name" value="Aldlse_KDPG_KHG"/>
</dbReference>
<dbReference type="SUPFAM" id="SSF51569">
    <property type="entry name" value="Aldolase"/>
    <property type="match status" value="1"/>
</dbReference>
<sequence>MDSKQQATELTRHLSQCGLVAILRGITPTDVLQYAKILVDEGISIIEVPLNSPDAIKSISILANDLGNDCLIGAGTVLTTIDIDEVESVGGRLIVMPHMDTELIEYAASKNLVVVPGVATPSEAFSALKVGATALKLFPAEQVLAAGLRAWKAILPKHVKVLPVGGITPSNMSEYRQSGASGFGLGSALYRAGIPHSEFAKNAKEFVAEWHRLVRMTDLSR</sequence>
<dbReference type="EMBL" id="BSNX01000013">
    <property type="protein sequence ID" value="GLQ72319.1"/>
    <property type="molecule type" value="Genomic_DNA"/>
</dbReference>
<dbReference type="PANTHER" id="PTHR30246">
    <property type="entry name" value="2-KETO-3-DEOXY-6-PHOSPHOGLUCONATE ALDOLASE"/>
    <property type="match status" value="1"/>
</dbReference>
<protein>
    <submittedName>
        <fullName evidence="6">2-dehydro-3-deoxy-6-phosphogalactonate aldolase</fullName>
    </submittedName>
</protein>
<dbReference type="NCBIfam" id="NF006600">
    <property type="entry name" value="PRK09140.1"/>
    <property type="match status" value="1"/>
</dbReference>
<keyword evidence="5" id="KW-0119">Carbohydrate metabolism</keyword>
<dbReference type="RefSeq" id="WP_126609276.1">
    <property type="nucleotide sequence ID" value="NZ_AP025145.1"/>
</dbReference>
<organism evidence="6 7">
    <name type="scientific">Vibrio penaeicida</name>
    <dbReference type="NCBI Taxonomy" id="104609"/>
    <lineage>
        <taxon>Bacteria</taxon>
        <taxon>Pseudomonadati</taxon>
        <taxon>Pseudomonadota</taxon>
        <taxon>Gammaproteobacteria</taxon>
        <taxon>Vibrionales</taxon>
        <taxon>Vibrionaceae</taxon>
        <taxon>Vibrio</taxon>
    </lineage>
</organism>
<comment type="pathway">
    <text evidence="1">Carbohydrate acid metabolism.</text>
</comment>
<evidence type="ECO:0000256" key="1">
    <source>
        <dbReference type="ARBA" id="ARBA00004761"/>
    </source>
</evidence>
<evidence type="ECO:0000256" key="5">
    <source>
        <dbReference type="ARBA" id="ARBA00023277"/>
    </source>
</evidence>
<keyword evidence="4" id="KW-0456">Lyase</keyword>
<dbReference type="AlphaFoldDB" id="A0AAV5NPP3"/>
<comment type="similarity">
    <text evidence="2">Belongs to the KHG/KDPG aldolase family.</text>
</comment>
<evidence type="ECO:0000313" key="7">
    <source>
        <dbReference type="Proteomes" id="UP001156690"/>
    </source>
</evidence>
<evidence type="ECO:0000313" key="6">
    <source>
        <dbReference type="EMBL" id="GLQ72319.1"/>
    </source>
</evidence>
<dbReference type="CDD" id="cd00452">
    <property type="entry name" value="KDPG_aldolase"/>
    <property type="match status" value="1"/>
</dbReference>
<dbReference type="PANTHER" id="PTHR30246:SF1">
    <property type="entry name" value="2-DEHYDRO-3-DEOXY-6-PHOSPHOGALACTONATE ALDOLASE-RELATED"/>
    <property type="match status" value="1"/>
</dbReference>
<evidence type="ECO:0000256" key="3">
    <source>
        <dbReference type="ARBA" id="ARBA00011233"/>
    </source>
</evidence>
<keyword evidence="7" id="KW-1185">Reference proteome</keyword>
<comment type="caution">
    <text evidence="6">The sequence shown here is derived from an EMBL/GenBank/DDBJ whole genome shotgun (WGS) entry which is preliminary data.</text>
</comment>
<reference evidence="7" key="1">
    <citation type="journal article" date="2019" name="Int. J. Syst. Evol. Microbiol.">
        <title>The Global Catalogue of Microorganisms (GCM) 10K type strain sequencing project: providing services to taxonomists for standard genome sequencing and annotation.</title>
        <authorList>
            <consortium name="The Broad Institute Genomics Platform"/>
            <consortium name="The Broad Institute Genome Sequencing Center for Infectious Disease"/>
            <person name="Wu L."/>
            <person name="Ma J."/>
        </authorList>
    </citation>
    <scope>NUCLEOTIDE SEQUENCE [LARGE SCALE GENOMIC DNA]</scope>
    <source>
        <strain evidence="7">NBRC 15640</strain>
    </source>
</reference>
<evidence type="ECO:0000256" key="4">
    <source>
        <dbReference type="ARBA" id="ARBA00023239"/>
    </source>
</evidence>
<dbReference type="InterPro" id="IPR013785">
    <property type="entry name" value="Aldolase_TIM"/>
</dbReference>
<dbReference type="Pfam" id="PF01081">
    <property type="entry name" value="Aldolase"/>
    <property type="match status" value="1"/>
</dbReference>
<gene>
    <name evidence="6" type="ORF">GCM10007932_16790</name>
</gene>
<proteinExistence type="inferred from homology"/>
<comment type="subunit">
    <text evidence="3">Homotrimer.</text>
</comment>